<organism evidence="1 2">
    <name type="scientific">Rosa chinensis</name>
    <name type="common">China rose</name>
    <dbReference type="NCBI Taxonomy" id="74649"/>
    <lineage>
        <taxon>Eukaryota</taxon>
        <taxon>Viridiplantae</taxon>
        <taxon>Streptophyta</taxon>
        <taxon>Embryophyta</taxon>
        <taxon>Tracheophyta</taxon>
        <taxon>Spermatophyta</taxon>
        <taxon>Magnoliopsida</taxon>
        <taxon>eudicotyledons</taxon>
        <taxon>Gunneridae</taxon>
        <taxon>Pentapetalae</taxon>
        <taxon>rosids</taxon>
        <taxon>fabids</taxon>
        <taxon>Rosales</taxon>
        <taxon>Rosaceae</taxon>
        <taxon>Rosoideae</taxon>
        <taxon>Rosoideae incertae sedis</taxon>
        <taxon>Rosa</taxon>
    </lineage>
</organism>
<sequence length="89" mass="10154">MSHYSSRLHFSSFSFIFLFHQSLCLPFHFVSSLSYSSLFILSFPSPSSLSGLVRQFLSLNSSPSVPPHLVHLLCWWKCSLQTQPRSETS</sequence>
<dbReference type="AlphaFoldDB" id="A0A2P6RNU4"/>
<accession>A0A2P6RNU4</accession>
<dbReference type="Proteomes" id="UP000238479">
    <property type="component" value="Chromosome 2"/>
</dbReference>
<keyword evidence="2" id="KW-1185">Reference proteome</keyword>
<comment type="caution">
    <text evidence="1">The sequence shown here is derived from an EMBL/GenBank/DDBJ whole genome shotgun (WGS) entry which is preliminary data.</text>
</comment>
<evidence type="ECO:0000313" key="1">
    <source>
        <dbReference type="EMBL" id="PRQ48100.1"/>
    </source>
</evidence>
<reference evidence="1 2" key="1">
    <citation type="journal article" date="2018" name="Nat. Genet.">
        <title>The Rosa genome provides new insights in the design of modern roses.</title>
        <authorList>
            <person name="Bendahmane M."/>
        </authorList>
    </citation>
    <scope>NUCLEOTIDE SEQUENCE [LARGE SCALE GENOMIC DNA]</scope>
    <source>
        <strain evidence="2">cv. Old Blush</strain>
    </source>
</reference>
<name>A0A2P6RNU4_ROSCH</name>
<proteinExistence type="predicted"/>
<dbReference type="Gramene" id="PRQ48100">
    <property type="protein sequence ID" value="PRQ48100"/>
    <property type="gene ID" value="RchiOBHm_Chr2g0106941"/>
</dbReference>
<gene>
    <name evidence="1" type="ORF">RchiOBHm_Chr2g0106941</name>
</gene>
<dbReference type="EMBL" id="PDCK01000040">
    <property type="protein sequence ID" value="PRQ48100.1"/>
    <property type="molecule type" value="Genomic_DNA"/>
</dbReference>
<evidence type="ECO:0000313" key="2">
    <source>
        <dbReference type="Proteomes" id="UP000238479"/>
    </source>
</evidence>
<protein>
    <submittedName>
        <fullName evidence="1">Uncharacterized protein</fullName>
    </submittedName>
</protein>